<keyword evidence="1" id="KW-0732">Signal</keyword>
<evidence type="ECO:0008006" key="4">
    <source>
        <dbReference type="Google" id="ProtNLM"/>
    </source>
</evidence>
<reference evidence="2" key="1">
    <citation type="submission" date="2023-05" db="EMBL/GenBank/DDBJ databases">
        <title>Nepenthes gracilis genome sequencing.</title>
        <authorList>
            <person name="Fukushima K."/>
        </authorList>
    </citation>
    <scope>NUCLEOTIDE SEQUENCE</scope>
    <source>
        <strain evidence="2">SING2019-196</strain>
    </source>
</reference>
<feature type="chain" id="PRO_5042202804" description="Secreted protein" evidence="1">
    <location>
        <begin position="20"/>
        <end position="201"/>
    </location>
</feature>
<protein>
    <recommendedName>
        <fullName evidence="4">Secreted protein</fullName>
    </recommendedName>
</protein>
<sequence>MADNCSLLCSVLLSVRCHADMAICLDCISTFPASGLTGVGGIQSSWQHEKKENFGQRVDRTLWHGTGWAPVDGMDDFWFKSPVNGLTGHSGMAQVGFKLLEWPAFGSIFGQWFDWLWRLCWSELLTEVTLQLTEVVVQTTELDLSSCVWPFAEMILWISCFDRDPYGQVGRSARDVVGPGAFFRGDVDESEILANGQDAND</sequence>
<organism evidence="2 3">
    <name type="scientific">Nepenthes gracilis</name>
    <name type="common">Slender pitcher plant</name>
    <dbReference type="NCBI Taxonomy" id="150966"/>
    <lineage>
        <taxon>Eukaryota</taxon>
        <taxon>Viridiplantae</taxon>
        <taxon>Streptophyta</taxon>
        <taxon>Embryophyta</taxon>
        <taxon>Tracheophyta</taxon>
        <taxon>Spermatophyta</taxon>
        <taxon>Magnoliopsida</taxon>
        <taxon>eudicotyledons</taxon>
        <taxon>Gunneridae</taxon>
        <taxon>Pentapetalae</taxon>
        <taxon>Caryophyllales</taxon>
        <taxon>Nepenthaceae</taxon>
        <taxon>Nepenthes</taxon>
    </lineage>
</organism>
<dbReference type="AlphaFoldDB" id="A0AAD3XIM5"/>
<evidence type="ECO:0000313" key="2">
    <source>
        <dbReference type="EMBL" id="GMH05924.1"/>
    </source>
</evidence>
<comment type="caution">
    <text evidence="2">The sequence shown here is derived from an EMBL/GenBank/DDBJ whole genome shotgun (WGS) entry which is preliminary data.</text>
</comment>
<keyword evidence="3" id="KW-1185">Reference proteome</keyword>
<gene>
    <name evidence="2" type="ORF">Nepgr_007764</name>
</gene>
<name>A0AAD3XIM5_NEPGR</name>
<dbReference type="EMBL" id="BSYO01000006">
    <property type="protein sequence ID" value="GMH05924.1"/>
    <property type="molecule type" value="Genomic_DNA"/>
</dbReference>
<proteinExistence type="predicted"/>
<evidence type="ECO:0000256" key="1">
    <source>
        <dbReference type="SAM" id="SignalP"/>
    </source>
</evidence>
<dbReference type="Proteomes" id="UP001279734">
    <property type="component" value="Unassembled WGS sequence"/>
</dbReference>
<evidence type="ECO:0000313" key="3">
    <source>
        <dbReference type="Proteomes" id="UP001279734"/>
    </source>
</evidence>
<accession>A0AAD3XIM5</accession>
<feature type="signal peptide" evidence="1">
    <location>
        <begin position="1"/>
        <end position="19"/>
    </location>
</feature>